<sequence length="1372" mass="136815">MPHFICRWPGGDVLLASVESRQELDTILQERCEPGVCKVARYHGPLVLELKPDVPGVSRASAERFRPGPACPGFQPVWESRLCSADVQLLAGDGSCQRVHKLVLQCRLPVLQGQPVPAEVEQVRLSCVPDGPCLHSLVQFLYLDDVQQQAELTPQLHVVALACNLQRLVDLCEARFAQQLELQLLSWQGLSKERRHAVLDSFIGWCLHCEQLQRQELRQLCVHALARHVALAQSRPSWASLNEGTSSLIQLIAASTAPPLIHRQLAPDGSAVLPATHNIAPGGVPAAGAPVVSVDAEAFAAAGGRLTGIEWQQLQKFRSAVAGSLRAQEASPILVEQQQLSSSLAAAAHPHMAFAVKQPVLGPHKRLMDSVCRFAFPATHGLLASGWQCSTANQAPAAAAATATPATSAGVPASAATPRPAAVVIPASAPAAPQAVAEATAASPAAGLRRQQAVQQEPAGPEAPAGQLLLPVPVPVPVPESLILAAAAAAAAVEHPEEPLSGGDEPLLPAAGAAAALAALAAEQAEHSSSSTQHPLQHPAASALLAEQSSMRASSTGQNTSAQQDAPGSPAAPSSAPAGGQVAGRYLLRSRLQSGSSAGSRRSSHRLRSEARASWGSGVSLAGAEAQAVLVQAVEQQQPGATAVAQGLQGAGAPLPTLRLLQEGQHSGSWGSAAISRQSSLPALQIPDNGVEAQQQQQQLPGAAHALVSQLAQAELELRIAAQQQQQQISRQPGSGSFSEVAEAALDGRAAAQSRGDVQMQHLLGEVVSGVGAGAVGAPGLAAARGAGRHSRRRLLDLLALSIPGAAAGGTSSSDHAATAGAAAAAAQPDNSGVASAAAAGSAAAAAALAVPTPGSGPKLDPLGTLQRALVEDFVLYEEASAARQHVVGILVAIEQGDVAAGQRLLAPACAELIAATAPAAVPNRLPLSAMPAGVDEAAAAAAAAKAAGEYLQTAKGISKLLGMASVSRAALEPLPTQVQRQQQLLRVLQRIGNQLPGLLQLLAAHSPAAAAAAGTIAGAGGAAAGEAVEAEGAAAAAFGTAGRELELEAVLSDLVQLPELAQGLPVLLTAEQHQQRTLQLQHLARRAAAMLVPEDSRPAGSEVAGSAGAGAGAAVSAAAPADQPGAPAPAAVPAASTASREMQAGLLFSSILASLGAAGGATGSFAAVAGAAGGPPGRVHGRLGAGISQLGALPGATAAAAAGGVAAGGAVAAAGSGLPPGLQTGPLGLLGAGGAPGPADGLMAAALGHPAAAAGGNAGMFTPTGVGAMLSGGLLAEGGVAGDSILEDVATDMLLYGGRRITCHGMYELCAALAGHGSPPHPQPEQAVDAQAAGVSDSPAVEETAAAAGSLAGHKRRMSANGAEEQSARKR</sequence>
<dbReference type="SUPFAM" id="SSF54695">
    <property type="entry name" value="POZ domain"/>
    <property type="match status" value="1"/>
</dbReference>
<dbReference type="InterPro" id="IPR011333">
    <property type="entry name" value="SKP1/BTB/POZ_sf"/>
</dbReference>
<evidence type="ECO:0000256" key="1">
    <source>
        <dbReference type="SAM" id="MobiDB-lite"/>
    </source>
</evidence>
<protein>
    <recommendedName>
        <fullName evidence="4">BTB domain-containing protein</fullName>
    </recommendedName>
</protein>
<dbReference type="EMBL" id="FNXT01000103">
    <property type="protein sequence ID" value="SZX60789.1"/>
    <property type="molecule type" value="Genomic_DNA"/>
</dbReference>
<keyword evidence="3" id="KW-1185">Reference proteome</keyword>
<feature type="region of interest" description="Disordered" evidence="1">
    <location>
        <begin position="1318"/>
        <end position="1372"/>
    </location>
</feature>
<evidence type="ECO:0000313" key="3">
    <source>
        <dbReference type="Proteomes" id="UP000256970"/>
    </source>
</evidence>
<dbReference type="Proteomes" id="UP000256970">
    <property type="component" value="Unassembled WGS sequence"/>
</dbReference>
<dbReference type="STRING" id="3088.A0A383V7S3"/>
<feature type="compositionally biased region" description="Low complexity" evidence="1">
    <location>
        <begin position="561"/>
        <end position="580"/>
    </location>
</feature>
<dbReference type="Gene3D" id="3.30.710.10">
    <property type="entry name" value="Potassium Channel Kv1.1, Chain A"/>
    <property type="match status" value="1"/>
</dbReference>
<evidence type="ECO:0000313" key="2">
    <source>
        <dbReference type="EMBL" id="SZX60789.1"/>
    </source>
</evidence>
<organism evidence="2 3">
    <name type="scientific">Tetradesmus obliquus</name>
    <name type="common">Green alga</name>
    <name type="synonym">Acutodesmus obliquus</name>
    <dbReference type="NCBI Taxonomy" id="3088"/>
    <lineage>
        <taxon>Eukaryota</taxon>
        <taxon>Viridiplantae</taxon>
        <taxon>Chlorophyta</taxon>
        <taxon>core chlorophytes</taxon>
        <taxon>Chlorophyceae</taxon>
        <taxon>CS clade</taxon>
        <taxon>Sphaeropleales</taxon>
        <taxon>Scenedesmaceae</taxon>
        <taxon>Tetradesmus</taxon>
    </lineage>
</organism>
<feature type="region of interest" description="Disordered" evidence="1">
    <location>
        <begin position="548"/>
        <end position="580"/>
    </location>
</feature>
<evidence type="ECO:0008006" key="4">
    <source>
        <dbReference type="Google" id="ProtNLM"/>
    </source>
</evidence>
<gene>
    <name evidence="2" type="ORF">BQ4739_LOCUS1322</name>
</gene>
<reference evidence="2 3" key="1">
    <citation type="submission" date="2016-10" db="EMBL/GenBank/DDBJ databases">
        <authorList>
            <person name="Cai Z."/>
        </authorList>
    </citation>
    <scope>NUCLEOTIDE SEQUENCE [LARGE SCALE GENOMIC DNA]</scope>
</reference>
<proteinExistence type="predicted"/>
<name>A0A383V7S3_TETOB</name>
<feature type="compositionally biased region" description="Polar residues" evidence="1">
    <location>
        <begin position="548"/>
        <end position="560"/>
    </location>
</feature>
<accession>A0A383V7S3</accession>